<keyword evidence="7" id="KW-1185">Reference proteome</keyword>
<dbReference type="AlphaFoldDB" id="A0A1I4KWY8"/>
<dbReference type="STRING" id="29563.SAMN02983006_02145"/>
<comment type="similarity">
    <text evidence="1">Belongs to the bacterial solute-binding protein 5 family.</text>
</comment>
<dbReference type="GO" id="GO:0043190">
    <property type="term" value="C:ATP-binding cassette (ABC) transporter complex"/>
    <property type="evidence" value="ECO:0007669"/>
    <property type="project" value="InterPro"/>
</dbReference>
<feature type="signal peptide" evidence="4">
    <location>
        <begin position="1"/>
        <end position="23"/>
    </location>
</feature>
<organism evidence="6 7">
    <name type="scientific">Halanaerobium salsuginis</name>
    <dbReference type="NCBI Taxonomy" id="29563"/>
    <lineage>
        <taxon>Bacteria</taxon>
        <taxon>Bacillati</taxon>
        <taxon>Bacillota</taxon>
        <taxon>Clostridia</taxon>
        <taxon>Halanaerobiales</taxon>
        <taxon>Halanaerobiaceae</taxon>
        <taxon>Halanaerobium</taxon>
    </lineage>
</organism>
<evidence type="ECO:0000256" key="3">
    <source>
        <dbReference type="ARBA" id="ARBA00022729"/>
    </source>
</evidence>
<dbReference type="InterPro" id="IPR030678">
    <property type="entry name" value="Peptide/Ni-bd"/>
</dbReference>
<dbReference type="Gene3D" id="3.90.76.10">
    <property type="entry name" value="Dipeptide-binding Protein, Domain 1"/>
    <property type="match status" value="1"/>
</dbReference>
<proteinExistence type="inferred from homology"/>
<evidence type="ECO:0000256" key="4">
    <source>
        <dbReference type="SAM" id="SignalP"/>
    </source>
</evidence>
<sequence>MKKILYLALSLVLICLLSSAVGAESLTIMHSEPPLTMDPSNHSASYTMAVLYPMYETLTDFNQDNEVIPLLATAWEASADGKTWTYQIRQGVKFHDGSKLDALAVKKSFSRILNPDNGLSSRSRFASVIAKIETPAEYTVKFILKKPYPAFQHLTSIHSGSIVSPAAIDKGNDFLARNAVGTGPYKFKEWKSGERVVMVKNENYWGKVPEVDQLVFKWSSEKSVRVMALQSGEADIIFPVPPAYAKIIKNTPGLTLMEEASDKTEWLALNTLNKPLQSIKVRQALNYATDRQAIIQSLLFGKGTIANSPMGPVSFGYDPDCPAYPYDPEKAKELLAEAGYADGFTLEIAVQEAEANIAEALQGMWSEIGVKVVIHKMEYGLWADEVFSAPENNKGYSVIASWAASLLDADGFLTPLFHTDSFVPASANLGFYSNPEVDKLLDQAANTVDQSKRKEFYSKAQRIIQHDAAHVSLYYANSLAGLNNKVANVWLLSDMLVLRHPTIQE</sequence>
<dbReference type="GO" id="GO:1904680">
    <property type="term" value="F:peptide transmembrane transporter activity"/>
    <property type="evidence" value="ECO:0007669"/>
    <property type="project" value="TreeGrafter"/>
</dbReference>
<dbReference type="EMBL" id="FOTI01000034">
    <property type="protein sequence ID" value="SFL83039.1"/>
    <property type="molecule type" value="Genomic_DNA"/>
</dbReference>
<dbReference type="GO" id="GO:0015833">
    <property type="term" value="P:peptide transport"/>
    <property type="evidence" value="ECO:0007669"/>
    <property type="project" value="TreeGrafter"/>
</dbReference>
<evidence type="ECO:0000256" key="2">
    <source>
        <dbReference type="ARBA" id="ARBA00022448"/>
    </source>
</evidence>
<evidence type="ECO:0000259" key="5">
    <source>
        <dbReference type="Pfam" id="PF00496"/>
    </source>
</evidence>
<dbReference type="InterPro" id="IPR000914">
    <property type="entry name" value="SBP_5_dom"/>
</dbReference>
<dbReference type="OrthoDB" id="9772924at2"/>
<evidence type="ECO:0000256" key="1">
    <source>
        <dbReference type="ARBA" id="ARBA00005695"/>
    </source>
</evidence>
<dbReference type="Pfam" id="PF00496">
    <property type="entry name" value="SBP_bac_5"/>
    <property type="match status" value="1"/>
</dbReference>
<dbReference type="Gene3D" id="3.40.190.10">
    <property type="entry name" value="Periplasmic binding protein-like II"/>
    <property type="match status" value="1"/>
</dbReference>
<gene>
    <name evidence="6" type="ORF">SAMN02983006_02145</name>
</gene>
<dbReference type="SUPFAM" id="SSF53850">
    <property type="entry name" value="Periplasmic binding protein-like II"/>
    <property type="match status" value="1"/>
</dbReference>
<dbReference type="Proteomes" id="UP000199006">
    <property type="component" value="Unassembled WGS sequence"/>
</dbReference>
<reference evidence="6 7" key="1">
    <citation type="submission" date="2016-10" db="EMBL/GenBank/DDBJ databases">
        <authorList>
            <person name="de Groot N.N."/>
        </authorList>
    </citation>
    <scope>NUCLEOTIDE SEQUENCE [LARGE SCALE GENOMIC DNA]</scope>
    <source>
        <strain evidence="6 7">ATCC 51327</strain>
    </source>
</reference>
<keyword evidence="2" id="KW-0813">Transport</keyword>
<dbReference type="RefSeq" id="WP_089862188.1">
    <property type="nucleotide sequence ID" value="NZ_FOTI01000034.1"/>
</dbReference>
<dbReference type="PIRSF" id="PIRSF002741">
    <property type="entry name" value="MppA"/>
    <property type="match status" value="1"/>
</dbReference>
<evidence type="ECO:0000313" key="6">
    <source>
        <dbReference type="EMBL" id="SFL83039.1"/>
    </source>
</evidence>
<name>A0A1I4KWY8_9FIRM</name>
<evidence type="ECO:0000313" key="7">
    <source>
        <dbReference type="Proteomes" id="UP000199006"/>
    </source>
</evidence>
<feature type="chain" id="PRO_5038375360" evidence="4">
    <location>
        <begin position="24"/>
        <end position="505"/>
    </location>
</feature>
<dbReference type="PANTHER" id="PTHR30290">
    <property type="entry name" value="PERIPLASMIC BINDING COMPONENT OF ABC TRANSPORTER"/>
    <property type="match status" value="1"/>
</dbReference>
<dbReference type="GO" id="GO:0042597">
    <property type="term" value="C:periplasmic space"/>
    <property type="evidence" value="ECO:0007669"/>
    <property type="project" value="UniProtKB-ARBA"/>
</dbReference>
<keyword evidence="3 4" id="KW-0732">Signal</keyword>
<protein>
    <submittedName>
        <fullName evidence="6">Glutathione transport system substrate-binding protein</fullName>
    </submittedName>
</protein>
<dbReference type="PANTHER" id="PTHR30290:SF9">
    <property type="entry name" value="OLIGOPEPTIDE-BINDING PROTEIN APPA"/>
    <property type="match status" value="1"/>
</dbReference>
<dbReference type="Gene3D" id="3.10.105.10">
    <property type="entry name" value="Dipeptide-binding Protein, Domain 3"/>
    <property type="match status" value="1"/>
</dbReference>
<accession>A0A1I4KWY8</accession>
<feature type="domain" description="Solute-binding protein family 5" evidence="5">
    <location>
        <begin position="66"/>
        <end position="420"/>
    </location>
</feature>
<dbReference type="InterPro" id="IPR039424">
    <property type="entry name" value="SBP_5"/>
</dbReference>